<gene>
    <name evidence="2" type="ORF">J3R75_001969</name>
</gene>
<reference evidence="2" key="1">
    <citation type="submission" date="2023-07" db="EMBL/GenBank/DDBJ databases">
        <title>Genomic Encyclopedia of Type Strains, Phase IV (KMG-IV): sequencing the most valuable type-strain genomes for metagenomic binning, comparative biology and taxonomic classification.</title>
        <authorList>
            <person name="Goeker M."/>
        </authorList>
    </citation>
    <scope>NUCLEOTIDE SEQUENCE</scope>
    <source>
        <strain evidence="2">DSM 24202</strain>
    </source>
</reference>
<comment type="caution">
    <text evidence="2">The sequence shown here is derived from an EMBL/GenBank/DDBJ whole genome shotgun (WGS) entry which is preliminary data.</text>
</comment>
<organism evidence="2 3">
    <name type="scientific">Oligosphaera ethanolica</name>
    <dbReference type="NCBI Taxonomy" id="760260"/>
    <lineage>
        <taxon>Bacteria</taxon>
        <taxon>Pseudomonadati</taxon>
        <taxon>Lentisphaerota</taxon>
        <taxon>Oligosphaeria</taxon>
        <taxon>Oligosphaerales</taxon>
        <taxon>Oligosphaeraceae</taxon>
        <taxon>Oligosphaera</taxon>
    </lineage>
</organism>
<sequence length="368" mass="42443">MAKVGIVTFHRSINYGAVLQAFALQNFLIKNGHDCELIDYLRPKKGYSSFSQFQKIYHGLWEKISPLIIGTARQNRTKAFREKYMQMSSEYYPSAEKLLQVKDAYSVCIAGSDQVWNPINTDNDSNYFLSFAGTKTKKISYAASFGLHMIPKKYHDEYRSRLLGLDVIGVRETEAVKIVKELSGRDAAITVDPTFLLECDVWEQLALNPQRKKPYILCYYIVNKPINEQMSRLAQRIQRETGWEIVKIGQREYHKFNPFETNIYNAGPTEFLGLMQNASMVISNSFHGCAFSIIYQRPFVCVTSRRHHLKSRLEQLMMTTGLKHQLLYIEDEDINTATVPTINYHDVNNEVCVQKQASIDFLLREVSV</sequence>
<dbReference type="Pfam" id="PF04230">
    <property type="entry name" value="PS_pyruv_trans"/>
    <property type="match status" value="1"/>
</dbReference>
<accession>A0AAE3VG52</accession>
<evidence type="ECO:0000313" key="3">
    <source>
        <dbReference type="Proteomes" id="UP001238163"/>
    </source>
</evidence>
<proteinExistence type="predicted"/>
<dbReference type="Proteomes" id="UP001238163">
    <property type="component" value="Unassembled WGS sequence"/>
</dbReference>
<feature type="domain" description="Polysaccharide pyruvyl transferase" evidence="1">
    <location>
        <begin position="14"/>
        <end position="303"/>
    </location>
</feature>
<dbReference type="AlphaFoldDB" id="A0AAE3VG52"/>
<protein>
    <recommendedName>
        <fullName evidence="1">Polysaccharide pyruvyl transferase domain-containing protein</fullName>
    </recommendedName>
</protein>
<evidence type="ECO:0000313" key="2">
    <source>
        <dbReference type="EMBL" id="MDQ0289862.1"/>
    </source>
</evidence>
<dbReference type="RefSeq" id="WP_307261305.1">
    <property type="nucleotide sequence ID" value="NZ_JAUSVL010000001.1"/>
</dbReference>
<evidence type="ECO:0000259" key="1">
    <source>
        <dbReference type="Pfam" id="PF04230"/>
    </source>
</evidence>
<dbReference type="EMBL" id="JAUSVL010000001">
    <property type="protein sequence ID" value="MDQ0289862.1"/>
    <property type="molecule type" value="Genomic_DNA"/>
</dbReference>
<name>A0AAE3VG52_9BACT</name>
<keyword evidence="3" id="KW-1185">Reference proteome</keyword>
<dbReference type="InterPro" id="IPR007345">
    <property type="entry name" value="Polysacch_pyruvyl_Trfase"/>
</dbReference>